<dbReference type="GO" id="GO:0016652">
    <property type="term" value="F:oxidoreductase activity, acting on NAD(P)H as acceptor"/>
    <property type="evidence" value="ECO:0007669"/>
    <property type="project" value="InterPro"/>
</dbReference>
<dbReference type="InterPro" id="IPR023210">
    <property type="entry name" value="NADP_OxRdtase_dom"/>
</dbReference>
<dbReference type="Pfam" id="PF00248">
    <property type="entry name" value="Aldo_ket_red"/>
    <property type="match status" value="1"/>
</dbReference>
<dbReference type="AlphaFoldDB" id="A0A6H0Y4L6"/>
<dbReference type="InterPro" id="IPR036812">
    <property type="entry name" value="NAD(P)_OxRdtase_dom_sf"/>
</dbReference>
<organism evidence="8 9">
    <name type="scientific">Peltaster fructicola</name>
    <dbReference type="NCBI Taxonomy" id="286661"/>
    <lineage>
        <taxon>Eukaryota</taxon>
        <taxon>Fungi</taxon>
        <taxon>Dikarya</taxon>
        <taxon>Ascomycota</taxon>
        <taxon>Pezizomycotina</taxon>
        <taxon>Dothideomycetes</taxon>
        <taxon>Dothideomycetes incertae sedis</taxon>
        <taxon>Peltaster</taxon>
    </lineage>
</organism>
<dbReference type="InterPro" id="IPR020471">
    <property type="entry name" value="AKR"/>
</dbReference>
<evidence type="ECO:0000256" key="2">
    <source>
        <dbReference type="ARBA" id="ARBA00022857"/>
    </source>
</evidence>
<dbReference type="PROSITE" id="PS00062">
    <property type="entry name" value="ALDOKETO_REDUCTASE_2"/>
    <property type="match status" value="1"/>
</dbReference>
<evidence type="ECO:0000256" key="1">
    <source>
        <dbReference type="ARBA" id="ARBA00007905"/>
    </source>
</evidence>
<sequence>MANIHTPIPNLRLNDGTTIPMLAYGTGTAWYKNGDESIVDQKCIDATKLAIGLGYTHLDGAEIYKTETELGRAIKEGGVPREKLYVVSKVFPNINDIPGALQATLKKLGVEKLDLYLIHAPFFSEKPEEHQARWKQMEEAQAQGLVKTIGVSNYLPHQLDWILQTAKVVPAINQIEFHPYLQHPELLAYHKEKGIATAAYGPLTAVTKGAPGPTDPIFAALAKKYAVSPGEIALRWCIDQDIVAITTSSKEQRLSDYLRAMTFKLTPVEIKQLNEAGNQKHFRAFWTHIFKPDDRR</sequence>
<feature type="active site" description="Proton donor" evidence="4">
    <location>
        <position position="64"/>
    </location>
</feature>
<feature type="domain" description="NADP-dependent oxidoreductase" evidence="7">
    <location>
        <begin position="25"/>
        <end position="276"/>
    </location>
</feature>
<keyword evidence="3" id="KW-0560">Oxidoreductase</keyword>
<evidence type="ECO:0000313" key="9">
    <source>
        <dbReference type="Proteomes" id="UP000503462"/>
    </source>
</evidence>
<dbReference type="CDD" id="cd19120">
    <property type="entry name" value="AKR_AKR3C2-3"/>
    <property type="match status" value="1"/>
</dbReference>
<evidence type="ECO:0000256" key="3">
    <source>
        <dbReference type="ARBA" id="ARBA00023002"/>
    </source>
</evidence>
<dbReference type="EMBL" id="CP051143">
    <property type="protein sequence ID" value="QIX01550.1"/>
    <property type="molecule type" value="Genomic_DNA"/>
</dbReference>
<evidence type="ECO:0000256" key="4">
    <source>
        <dbReference type="PIRSR" id="PIRSR000097-1"/>
    </source>
</evidence>
<dbReference type="Proteomes" id="UP000503462">
    <property type="component" value="Chromosome 5"/>
</dbReference>
<dbReference type="InterPro" id="IPR044494">
    <property type="entry name" value="AKR3C2/3"/>
</dbReference>
<dbReference type="PIRSF" id="PIRSF000097">
    <property type="entry name" value="AKR"/>
    <property type="match status" value="1"/>
</dbReference>
<gene>
    <name evidence="8" type="ORF">AMS68_007067</name>
</gene>
<name>A0A6H0Y4L6_9PEZI</name>
<reference evidence="8 9" key="1">
    <citation type="journal article" date="2016" name="Sci. Rep.">
        <title>Peltaster fructicola genome reveals evolution from an invasive phytopathogen to an ectophytic parasite.</title>
        <authorList>
            <person name="Xu C."/>
            <person name="Chen H."/>
            <person name="Gleason M.L."/>
            <person name="Xu J.R."/>
            <person name="Liu H."/>
            <person name="Zhang R."/>
            <person name="Sun G."/>
        </authorList>
    </citation>
    <scope>NUCLEOTIDE SEQUENCE [LARGE SCALE GENOMIC DNA]</scope>
    <source>
        <strain evidence="8 9">LNHT1506</strain>
    </source>
</reference>
<evidence type="ECO:0000313" key="8">
    <source>
        <dbReference type="EMBL" id="QIX01550.1"/>
    </source>
</evidence>
<dbReference type="OrthoDB" id="416253at2759"/>
<dbReference type="PRINTS" id="PR00069">
    <property type="entry name" value="ALDKETRDTASE"/>
</dbReference>
<keyword evidence="2" id="KW-0521">NADP</keyword>
<dbReference type="Gene3D" id="3.20.20.100">
    <property type="entry name" value="NADP-dependent oxidoreductase domain"/>
    <property type="match status" value="1"/>
</dbReference>
<evidence type="ECO:0000256" key="6">
    <source>
        <dbReference type="PIRSR" id="PIRSR000097-3"/>
    </source>
</evidence>
<dbReference type="SUPFAM" id="SSF51430">
    <property type="entry name" value="NAD(P)-linked oxidoreductase"/>
    <property type="match status" value="1"/>
</dbReference>
<accession>A0A6H0Y4L6</accession>
<dbReference type="PANTHER" id="PTHR43827:SF3">
    <property type="entry name" value="NADP-DEPENDENT OXIDOREDUCTASE DOMAIN-CONTAINING PROTEIN"/>
    <property type="match status" value="1"/>
</dbReference>
<dbReference type="PANTHER" id="PTHR43827">
    <property type="entry name" value="2,5-DIKETO-D-GLUCONIC ACID REDUCTASE"/>
    <property type="match status" value="1"/>
</dbReference>
<proteinExistence type="inferred from homology"/>
<dbReference type="InterPro" id="IPR018170">
    <property type="entry name" value="Aldo/ket_reductase_CS"/>
</dbReference>
<evidence type="ECO:0000259" key="7">
    <source>
        <dbReference type="Pfam" id="PF00248"/>
    </source>
</evidence>
<protein>
    <recommendedName>
        <fullName evidence="7">NADP-dependent oxidoreductase domain-containing protein</fullName>
    </recommendedName>
</protein>
<feature type="site" description="Lowers pKa of active site Tyr" evidence="6">
    <location>
        <position position="89"/>
    </location>
</feature>
<comment type="similarity">
    <text evidence="1">Belongs to the aldo/keto reductase family.</text>
</comment>
<dbReference type="GO" id="GO:0016616">
    <property type="term" value="F:oxidoreductase activity, acting on the CH-OH group of donors, NAD or NADP as acceptor"/>
    <property type="evidence" value="ECO:0007669"/>
    <property type="project" value="UniProtKB-ARBA"/>
</dbReference>
<keyword evidence="9" id="KW-1185">Reference proteome</keyword>
<dbReference type="FunFam" id="3.20.20.100:FF:000002">
    <property type="entry name" value="2,5-diketo-D-gluconic acid reductase A"/>
    <property type="match status" value="1"/>
</dbReference>
<evidence type="ECO:0000256" key="5">
    <source>
        <dbReference type="PIRSR" id="PIRSR000097-2"/>
    </source>
</evidence>
<feature type="binding site" evidence="5">
    <location>
        <position position="119"/>
    </location>
    <ligand>
        <name>substrate</name>
    </ligand>
</feature>